<evidence type="ECO:0000256" key="4">
    <source>
        <dbReference type="ARBA" id="ARBA00022759"/>
    </source>
</evidence>
<dbReference type="InterPro" id="IPR036875">
    <property type="entry name" value="Znf_CCHC_sf"/>
</dbReference>
<dbReference type="Proteomes" id="UP000717585">
    <property type="component" value="Unassembled WGS sequence"/>
</dbReference>
<keyword evidence="5" id="KW-0863">Zinc-finger</keyword>
<evidence type="ECO:0000256" key="6">
    <source>
        <dbReference type="SAM" id="SignalP"/>
    </source>
</evidence>
<dbReference type="CDD" id="cd00303">
    <property type="entry name" value="retropepsin_like"/>
    <property type="match status" value="1"/>
</dbReference>
<evidence type="ECO:0000256" key="2">
    <source>
        <dbReference type="ARBA" id="ARBA00022695"/>
    </source>
</evidence>
<dbReference type="SUPFAM" id="SSF56672">
    <property type="entry name" value="DNA/RNA polymerases"/>
    <property type="match status" value="1"/>
</dbReference>
<dbReference type="PANTHER" id="PTHR37984">
    <property type="entry name" value="PROTEIN CBG26694"/>
    <property type="match status" value="1"/>
</dbReference>
<evidence type="ECO:0000259" key="7">
    <source>
        <dbReference type="PROSITE" id="PS50158"/>
    </source>
</evidence>
<comment type="caution">
    <text evidence="8">The sequence shown here is derived from an EMBL/GenBank/DDBJ whole genome shotgun (WGS) entry which is preliminary data.</text>
</comment>
<accession>A0A8J6E553</accession>
<dbReference type="Gene3D" id="2.40.70.10">
    <property type="entry name" value="Acid Proteases"/>
    <property type="match status" value="1"/>
</dbReference>
<keyword evidence="9" id="KW-1185">Reference proteome</keyword>
<dbReference type="SUPFAM" id="SSF50630">
    <property type="entry name" value="Acid proteases"/>
    <property type="match status" value="1"/>
</dbReference>
<dbReference type="PROSITE" id="PS50158">
    <property type="entry name" value="ZF_CCHC"/>
    <property type="match status" value="2"/>
</dbReference>
<dbReference type="GO" id="GO:0003676">
    <property type="term" value="F:nucleic acid binding"/>
    <property type="evidence" value="ECO:0007669"/>
    <property type="project" value="InterPro"/>
</dbReference>
<keyword evidence="4" id="KW-0255">Endonuclease</keyword>
<reference evidence="8" key="1">
    <citation type="submission" date="2021-05" db="EMBL/GenBank/DDBJ databases">
        <title>A free-living protist that lacks canonical eukaryotic 1 DNA replication and segregation systems.</title>
        <authorList>
            <person name="Salas-Leiva D.E."/>
            <person name="Tromer E.C."/>
            <person name="Curtis B.A."/>
            <person name="Jerlstrom-Hultqvist J."/>
            <person name="Kolisko M."/>
            <person name="Yi Z."/>
            <person name="Salas-Leiva J.S."/>
            <person name="Gallot-Lavallee L."/>
            <person name="Kops G.J.P.L."/>
            <person name="Archibald J.M."/>
            <person name="Simpson A.G.B."/>
            <person name="Roger A.J."/>
        </authorList>
    </citation>
    <scope>NUCLEOTIDE SEQUENCE</scope>
    <source>
        <strain evidence="8">BICM</strain>
    </source>
</reference>
<dbReference type="AlphaFoldDB" id="A0A8J6E553"/>
<feature type="signal peptide" evidence="6">
    <location>
        <begin position="1"/>
        <end position="16"/>
    </location>
</feature>
<dbReference type="SMART" id="SM00343">
    <property type="entry name" value="ZnF_C2HC"/>
    <property type="match status" value="2"/>
</dbReference>
<dbReference type="Gene3D" id="3.10.10.10">
    <property type="entry name" value="HIV Type 1 Reverse Transcriptase, subunit A, domain 1"/>
    <property type="match status" value="1"/>
</dbReference>
<name>A0A8J6E553_9EUKA</name>
<dbReference type="Pfam" id="PF00098">
    <property type="entry name" value="zf-CCHC"/>
    <property type="match status" value="2"/>
</dbReference>
<feature type="domain" description="CCHC-type" evidence="7">
    <location>
        <begin position="89"/>
        <end position="103"/>
    </location>
</feature>
<keyword evidence="5" id="KW-0479">Metal-binding</keyword>
<dbReference type="OrthoDB" id="3863715at2759"/>
<organism evidence="8 9">
    <name type="scientific">Carpediemonas membranifera</name>
    <dbReference type="NCBI Taxonomy" id="201153"/>
    <lineage>
        <taxon>Eukaryota</taxon>
        <taxon>Metamonada</taxon>
        <taxon>Carpediemonas-like organisms</taxon>
        <taxon>Carpediemonas</taxon>
    </lineage>
</organism>
<keyword evidence="1" id="KW-0808">Transferase</keyword>
<keyword evidence="3" id="KW-0540">Nuclease</keyword>
<dbReference type="PANTHER" id="PTHR37984:SF5">
    <property type="entry name" value="PROTEIN NYNRIN-LIKE"/>
    <property type="match status" value="1"/>
</dbReference>
<sequence length="343" mass="36455">MGSLLLSAVNALAASAIVSVGPVLGSLAKRSAKRVMVFPVGAHPVQAASAPHSAPGVPAMAVAPRSARCYKCGDRGHLADVCPRPNPVCFRCKKEGHVAKDCPAHVNDRAYQVGVVVSGEERAAQEETATHVDTVVDVEGVRAKALLDSGAGVNLMSAARAADLGLTVREPGEIRQVEGLGDQPVPVIGRVTATLGGKPEWCVVEPDVLFVGYDTLVKRGIVLPDMADKLTATTVPGSREDKLQRLYAYDREGTAADLPMFQLKLATDARPFRAWPKKMGVEDAAWVRQEVASMLRKGVIRPSLSPYASRVVLADKKGGCQSVQFKNIYGLTSTPLCRSLFPQ</sequence>
<keyword evidence="2" id="KW-0548">Nucleotidyltransferase</keyword>
<evidence type="ECO:0000256" key="5">
    <source>
        <dbReference type="PROSITE-ProRule" id="PRU00047"/>
    </source>
</evidence>
<evidence type="ECO:0000313" key="8">
    <source>
        <dbReference type="EMBL" id="KAG9395317.1"/>
    </source>
</evidence>
<proteinExistence type="predicted"/>
<dbReference type="InterPro" id="IPR021109">
    <property type="entry name" value="Peptidase_aspartic_dom_sf"/>
</dbReference>
<protein>
    <submittedName>
        <fullName evidence="8">Zinc knuckle</fullName>
    </submittedName>
</protein>
<dbReference type="EMBL" id="JAHDYR010000012">
    <property type="protein sequence ID" value="KAG9395317.1"/>
    <property type="molecule type" value="Genomic_DNA"/>
</dbReference>
<gene>
    <name evidence="8" type="ORF">J8273_0547</name>
</gene>
<keyword evidence="6" id="KW-0732">Signal</keyword>
<dbReference type="InterPro" id="IPR043502">
    <property type="entry name" value="DNA/RNA_pol_sf"/>
</dbReference>
<dbReference type="SUPFAM" id="SSF57756">
    <property type="entry name" value="Retrovirus zinc finger-like domains"/>
    <property type="match status" value="1"/>
</dbReference>
<evidence type="ECO:0000313" key="9">
    <source>
        <dbReference type="Proteomes" id="UP000717585"/>
    </source>
</evidence>
<feature type="domain" description="CCHC-type" evidence="7">
    <location>
        <begin position="68"/>
        <end position="84"/>
    </location>
</feature>
<dbReference type="Gene3D" id="4.10.60.10">
    <property type="entry name" value="Zinc finger, CCHC-type"/>
    <property type="match status" value="1"/>
</dbReference>
<feature type="chain" id="PRO_5035212354" evidence="6">
    <location>
        <begin position="17"/>
        <end position="343"/>
    </location>
</feature>
<keyword evidence="4" id="KW-0378">Hydrolase</keyword>
<dbReference type="GO" id="GO:0008270">
    <property type="term" value="F:zinc ion binding"/>
    <property type="evidence" value="ECO:0007669"/>
    <property type="project" value="UniProtKB-KW"/>
</dbReference>
<evidence type="ECO:0000256" key="1">
    <source>
        <dbReference type="ARBA" id="ARBA00022679"/>
    </source>
</evidence>
<evidence type="ECO:0000256" key="3">
    <source>
        <dbReference type="ARBA" id="ARBA00022722"/>
    </source>
</evidence>
<dbReference type="GO" id="GO:0004519">
    <property type="term" value="F:endonuclease activity"/>
    <property type="evidence" value="ECO:0007669"/>
    <property type="project" value="UniProtKB-KW"/>
</dbReference>
<dbReference type="InterPro" id="IPR050951">
    <property type="entry name" value="Retrovirus_Pol_polyprotein"/>
</dbReference>
<dbReference type="GO" id="GO:0016779">
    <property type="term" value="F:nucleotidyltransferase activity"/>
    <property type="evidence" value="ECO:0007669"/>
    <property type="project" value="UniProtKB-KW"/>
</dbReference>
<keyword evidence="5" id="KW-0862">Zinc</keyword>
<dbReference type="InterPro" id="IPR001878">
    <property type="entry name" value="Znf_CCHC"/>
</dbReference>